<evidence type="ECO:0000256" key="7">
    <source>
        <dbReference type="SAM" id="MobiDB-lite"/>
    </source>
</evidence>
<proteinExistence type="inferred from homology"/>
<evidence type="ECO:0000313" key="8">
    <source>
        <dbReference type="EMBL" id="KAB5548712.1"/>
    </source>
</evidence>
<comment type="subcellular location">
    <subcellularLocation>
        <location evidence="1">Membrane</location>
        <topology evidence="1">Multi-pass membrane protein</topology>
    </subcellularLocation>
</comment>
<dbReference type="GO" id="GO:0015297">
    <property type="term" value="F:antiporter activity"/>
    <property type="evidence" value="ECO:0007669"/>
    <property type="project" value="InterPro"/>
</dbReference>
<evidence type="ECO:0000256" key="6">
    <source>
        <dbReference type="RuleBase" id="RU004914"/>
    </source>
</evidence>
<dbReference type="GO" id="GO:0016020">
    <property type="term" value="C:membrane"/>
    <property type="evidence" value="ECO:0007669"/>
    <property type="project" value="UniProtKB-SubCell"/>
</dbReference>
<feature type="transmembrane region" description="Helical" evidence="6">
    <location>
        <begin position="260"/>
        <end position="281"/>
    </location>
</feature>
<feature type="transmembrane region" description="Helical" evidence="6">
    <location>
        <begin position="362"/>
        <end position="381"/>
    </location>
</feature>
<dbReference type="GO" id="GO:0042910">
    <property type="term" value="F:xenobiotic transmembrane transporter activity"/>
    <property type="evidence" value="ECO:0007669"/>
    <property type="project" value="InterPro"/>
</dbReference>
<feature type="transmembrane region" description="Helical" evidence="6">
    <location>
        <begin position="401"/>
        <end position="422"/>
    </location>
</feature>
<keyword evidence="9" id="KW-1185">Reference proteome</keyword>
<evidence type="ECO:0000256" key="1">
    <source>
        <dbReference type="ARBA" id="ARBA00004141"/>
    </source>
</evidence>
<feature type="transmembrane region" description="Helical" evidence="6">
    <location>
        <begin position="485"/>
        <end position="504"/>
    </location>
</feature>
<dbReference type="CDD" id="cd13132">
    <property type="entry name" value="MATE_eukaryotic"/>
    <property type="match status" value="1"/>
</dbReference>
<dbReference type="Pfam" id="PF01554">
    <property type="entry name" value="MatE"/>
    <property type="match status" value="2"/>
</dbReference>
<feature type="transmembrane region" description="Helical" evidence="6">
    <location>
        <begin position="293"/>
        <end position="315"/>
    </location>
</feature>
<comment type="caution">
    <text evidence="8">The sequence shown here is derived from an EMBL/GenBank/DDBJ whole genome shotgun (WGS) entry which is preliminary data.</text>
</comment>
<evidence type="ECO:0000256" key="4">
    <source>
        <dbReference type="ARBA" id="ARBA00022989"/>
    </source>
</evidence>
<dbReference type="Proteomes" id="UP000327468">
    <property type="component" value="Chromosome 15"/>
</dbReference>
<feature type="transmembrane region" description="Helical" evidence="6">
    <location>
        <begin position="539"/>
        <end position="562"/>
    </location>
</feature>
<evidence type="ECO:0000256" key="2">
    <source>
        <dbReference type="ARBA" id="ARBA00010199"/>
    </source>
</evidence>
<dbReference type="InterPro" id="IPR045069">
    <property type="entry name" value="MATE_euk"/>
</dbReference>
<dbReference type="NCBIfam" id="TIGR00797">
    <property type="entry name" value="matE"/>
    <property type="match status" value="1"/>
</dbReference>
<feature type="transmembrane region" description="Helical" evidence="6">
    <location>
        <begin position="511"/>
        <end position="533"/>
    </location>
</feature>
<dbReference type="AlphaFoldDB" id="A0A5N5M130"/>
<accession>A0A5N5M130</accession>
<name>A0A5N5M130_PANHP</name>
<keyword evidence="4 6" id="KW-1133">Transmembrane helix</keyword>
<evidence type="ECO:0000313" key="9">
    <source>
        <dbReference type="Proteomes" id="UP000327468"/>
    </source>
</evidence>
<dbReference type="PANTHER" id="PTHR11206">
    <property type="entry name" value="MULTIDRUG RESISTANCE PROTEIN"/>
    <property type="match status" value="1"/>
</dbReference>
<organism evidence="8 9">
    <name type="scientific">Pangasianodon hypophthalmus</name>
    <name type="common">Striped catfish</name>
    <name type="synonym">Helicophagus hypophthalmus</name>
    <dbReference type="NCBI Taxonomy" id="310915"/>
    <lineage>
        <taxon>Eukaryota</taxon>
        <taxon>Metazoa</taxon>
        <taxon>Chordata</taxon>
        <taxon>Craniata</taxon>
        <taxon>Vertebrata</taxon>
        <taxon>Euteleostomi</taxon>
        <taxon>Actinopterygii</taxon>
        <taxon>Neopterygii</taxon>
        <taxon>Teleostei</taxon>
        <taxon>Ostariophysi</taxon>
        <taxon>Siluriformes</taxon>
        <taxon>Pangasiidae</taxon>
        <taxon>Pangasianodon</taxon>
    </lineage>
</organism>
<feature type="region of interest" description="Disordered" evidence="7">
    <location>
        <begin position="630"/>
        <end position="652"/>
    </location>
</feature>
<comment type="similarity">
    <text evidence="2 6">Belongs to the multi antimicrobial extrusion (MATE) (TC 2.A.66.1) family.</text>
</comment>
<evidence type="ECO:0000256" key="5">
    <source>
        <dbReference type="ARBA" id="ARBA00023136"/>
    </source>
</evidence>
<sequence>MGYLRGQYVALSHFYFTLLLLSHWPNELQLGFSQARTLARTQPAVIYPGILDKITAVSKNTDPLLTAGQDLSRARVLSVSVSTPLPPSFYGQMDKAGISEAASPLAGTGQVTEATAPSSRVFRCGFVRHWVPLAYREELYQVLRLTGPLLITRILSFLQPFVSTIFVGHLGNAELAGYALASVTINVTTAATGSGLALTCDTLVSQTFGSKNLKRVGEIMQRSILILLLFCLPCWAILINSESILLLLQQEAEVARIAQLYAFAFLPAVPAFFLHQLQVAYLQNQGIILPQMYTAAVANVLNVAINYILIFWMGLGVKGSAAANCISQFSIGLLLFGYIHWKKLHIRTWGGWSMASLQEWDSFMKLAIPSTLMLCFEWWIYEIGGFLAGMLGEVDLAAQHVLLELGTITYMFPLGVHAAACVRVGNALGAGDTRRALITSKVALFISGVLAVFQGIVLGSTKSVLGRIFTSDEAIVKIVSENMTFYVFLQFFDALVCVSSGILLGSGNQKIAAISNLISYYCIGLPLGISLMFAAELRILGLTIGLLVCVLIQACFFITLIFKLNWQKLTEKAQKRAGKNGKVNCLGQKAPLSVSVMDNMIPEGPDNPEQIPAGGTVAHSVNNCSKTSAYAPVSTKEQGKPMSAQDEVEDGEAGEGRHKALLSVPQLVLRRGLAVLAAVLLLAVSVAVHLTCPPPQPFVQFKSNLTTDWGNHTSPTAFPNSTTTNYLTVRPI</sequence>
<feature type="transmembrane region" description="Helical" evidence="6">
    <location>
        <begin position="224"/>
        <end position="248"/>
    </location>
</feature>
<feature type="transmembrane region" description="Helical" evidence="6">
    <location>
        <begin position="442"/>
        <end position="465"/>
    </location>
</feature>
<feature type="transmembrane region" description="Helical" evidence="6">
    <location>
        <begin position="667"/>
        <end position="690"/>
    </location>
</feature>
<protein>
    <recommendedName>
        <fullName evidence="6">Multidrug and toxin extrusion protein</fullName>
    </recommendedName>
</protein>
<evidence type="ECO:0000256" key="3">
    <source>
        <dbReference type="ARBA" id="ARBA00022692"/>
    </source>
</evidence>
<keyword evidence="5 6" id="KW-0472">Membrane</keyword>
<keyword evidence="3 6" id="KW-0812">Transmembrane</keyword>
<dbReference type="GO" id="GO:1990961">
    <property type="term" value="P:xenobiotic detoxification by transmembrane export across the plasma membrane"/>
    <property type="evidence" value="ECO:0007669"/>
    <property type="project" value="InterPro"/>
</dbReference>
<dbReference type="InterPro" id="IPR002528">
    <property type="entry name" value="MATE_fam"/>
</dbReference>
<feature type="transmembrane region" description="Helical" evidence="6">
    <location>
        <begin position="321"/>
        <end position="341"/>
    </location>
</feature>
<reference evidence="8 9" key="1">
    <citation type="submission" date="2019-06" db="EMBL/GenBank/DDBJ databases">
        <title>A chromosome-scale genome assembly of the striped catfish, Pangasianodon hypophthalmus.</title>
        <authorList>
            <person name="Wen M."/>
            <person name="Zahm M."/>
            <person name="Roques C."/>
            <person name="Cabau C."/>
            <person name="Klopp C."/>
            <person name="Donnadieu C."/>
            <person name="Jouanno E."/>
            <person name="Avarre J.-C."/>
            <person name="Campet M."/>
            <person name="Ha T.T.T."/>
            <person name="Dugue R."/>
            <person name="Lampietro C."/>
            <person name="Louis A."/>
            <person name="Herpin A."/>
            <person name="Echchiki A."/>
            <person name="Berthelot C."/>
            <person name="Parey E."/>
            <person name="Roest-Crollius H."/>
            <person name="Braasch I."/>
            <person name="Postlethwait J."/>
            <person name="Bobe J."/>
            <person name="Montfort J."/>
            <person name="Bouchez O."/>
            <person name="Begum T."/>
            <person name="Schartl M."/>
            <person name="Guiguen Y."/>
        </authorList>
    </citation>
    <scope>NUCLEOTIDE SEQUENCE [LARGE SCALE GENOMIC DNA]</scope>
    <source>
        <strain evidence="8 9">Indonesia</strain>
        <tissue evidence="8">Blood</tissue>
    </source>
</reference>
<dbReference type="EMBL" id="VFJC01000016">
    <property type="protein sequence ID" value="KAB5548712.1"/>
    <property type="molecule type" value="Genomic_DNA"/>
</dbReference>
<gene>
    <name evidence="8" type="ORF">PHYPO_G00058730</name>
</gene>